<evidence type="ECO:0000313" key="6">
    <source>
        <dbReference type="EMBL" id="AWT26029.1"/>
    </source>
</evidence>
<keyword evidence="2" id="KW-0813">Transport</keyword>
<evidence type="ECO:0000256" key="4">
    <source>
        <dbReference type="ARBA" id="ARBA00022840"/>
    </source>
</evidence>
<feature type="domain" description="ABC transporter" evidence="5">
    <location>
        <begin position="13"/>
        <end position="243"/>
    </location>
</feature>
<dbReference type="InterPro" id="IPR015856">
    <property type="entry name" value="ABC_transpr_CbiO/EcfA_su"/>
</dbReference>
<dbReference type="PROSITE" id="PS50893">
    <property type="entry name" value="ABC_TRANSPORTER_2"/>
    <property type="match status" value="1"/>
</dbReference>
<dbReference type="SUPFAM" id="SSF52540">
    <property type="entry name" value="P-loop containing nucleoside triphosphate hydrolases"/>
    <property type="match status" value="1"/>
</dbReference>
<dbReference type="RefSeq" id="WP_066582878.1">
    <property type="nucleotide sequence ID" value="NZ_CABKVS010000001.1"/>
</dbReference>
<dbReference type="InterPro" id="IPR003593">
    <property type="entry name" value="AAA+_ATPase"/>
</dbReference>
<proteinExistence type="inferred from homology"/>
<dbReference type="OrthoDB" id="9806471at2"/>
<dbReference type="PANTHER" id="PTHR43553:SF24">
    <property type="entry name" value="ENERGY-COUPLING FACTOR TRANSPORTER ATP-BINDING PROTEIN ECFA1"/>
    <property type="match status" value="1"/>
</dbReference>
<dbReference type="InterPro" id="IPR003439">
    <property type="entry name" value="ABC_transporter-like_ATP-bd"/>
</dbReference>
<keyword evidence="4 6" id="KW-0067">ATP-binding</keyword>
<dbReference type="InterPro" id="IPR050095">
    <property type="entry name" value="ECF_ABC_transporter_ATP-bd"/>
</dbReference>
<protein>
    <submittedName>
        <fullName evidence="6">Biotin transport ATP-binding protein BioM</fullName>
        <ecNumber evidence="6">3.6.3.-</ecNumber>
    </submittedName>
</protein>
<gene>
    <name evidence="6" type="primary">bioM</name>
    <name evidence="6" type="ORF">Csp1_12290</name>
</gene>
<dbReference type="PANTHER" id="PTHR43553">
    <property type="entry name" value="HEAVY METAL TRANSPORTER"/>
    <property type="match status" value="1"/>
</dbReference>
<evidence type="ECO:0000256" key="3">
    <source>
        <dbReference type="ARBA" id="ARBA00022741"/>
    </source>
</evidence>
<accession>A0A2Z3YPM4</accession>
<dbReference type="Pfam" id="PF00005">
    <property type="entry name" value="ABC_tran"/>
    <property type="match status" value="1"/>
</dbReference>
<evidence type="ECO:0000256" key="1">
    <source>
        <dbReference type="ARBA" id="ARBA00005417"/>
    </source>
</evidence>
<name>A0A2Z3YPM4_9CORY</name>
<dbReference type="Proteomes" id="UP000247696">
    <property type="component" value="Chromosome"/>
</dbReference>
<comment type="similarity">
    <text evidence="1">Belongs to the ABC transporter superfamily.</text>
</comment>
<reference evidence="7" key="1">
    <citation type="submission" date="2017-11" db="EMBL/GenBank/DDBJ databases">
        <title>Otitis media/interna in a cat caused by the recently described species Corynebacterium provencense.</title>
        <authorList>
            <person name="Kittl S."/>
            <person name="Brodard I."/>
            <person name="Rychener L."/>
            <person name="Jores J."/>
            <person name="Roosje P."/>
            <person name="Gobeli Brawand S."/>
        </authorList>
    </citation>
    <scope>NUCLEOTIDE SEQUENCE [LARGE SCALE GENOMIC DNA]</scope>
    <source>
        <strain evidence="7">17KM38</strain>
    </source>
</reference>
<dbReference type="InterPro" id="IPR027417">
    <property type="entry name" value="P-loop_NTPase"/>
</dbReference>
<sequence length="248" mass="26512">MDNSPAVPSPPALREPVTFSAAGVTVDDTVLLHPVTCTLAERRISIIGANGSGKSTFIRLINGLTTATTGRVTVDGLDVARRGRQVRRKVGFLFSDPDNQIIMPTVAEDIAFSLRGTGLDRNATRQAVSDALADVGLSGKEEQSPHLLSGGEKQMLALASVTALRPAVIVADEPTGLLDLVNRNRLREKFRALPQQLIVVTHDLELAADADRTLCIDDGRVIDDGAPSDVIAAYTARMDIRAREVGNR</sequence>
<dbReference type="KEGG" id="cpre:Csp1_12290"/>
<dbReference type="InterPro" id="IPR017871">
    <property type="entry name" value="ABC_transporter-like_CS"/>
</dbReference>
<dbReference type="PROSITE" id="PS00211">
    <property type="entry name" value="ABC_TRANSPORTER_1"/>
    <property type="match status" value="1"/>
</dbReference>
<keyword evidence="7" id="KW-1185">Reference proteome</keyword>
<dbReference type="Gene3D" id="3.40.50.300">
    <property type="entry name" value="P-loop containing nucleotide triphosphate hydrolases"/>
    <property type="match status" value="1"/>
</dbReference>
<dbReference type="GO" id="GO:0042626">
    <property type="term" value="F:ATPase-coupled transmembrane transporter activity"/>
    <property type="evidence" value="ECO:0007669"/>
    <property type="project" value="TreeGrafter"/>
</dbReference>
<dbReference type="STRING" id="1737425.GCA_900049755_00066"/>
<dbReference type="EC" id="3.6.3.-" evidence="6"/>
<evidence type="ECO:0000313" key="7">
    <source>
        <dbReference type="Proteomes" id="UP000247696"/>
    </source>
</evidence>
<dbReference type="GO" id="GO:0005524">
    <property type="term" value="F:ATP binding"/>
    <property type="evidence" value="ECO:0007669"/>
    <property type="project" value="UniProtKB-KW"/>
</dbReference>
<keyword evidence="3" id="KW-0547">Nucleotide-binding</keyword>
<dbReference type="GO" id="GO:0043190">
    <property type="term" value="C:ATP-binding cassette (ABC) transporter complex"/>
    <property type="evidence" value="ECO:0007669"/>
    <property type="project" value="TreeGrafter"/>
</dbReference>
<evidence type="ECO:0000259" key="5">
    <source>
        <dbReference type="PROSITE" id="PS50893"/>
    </source>
</evidence>
<dbReference type="AlphaFoldDB" id="A0A2Z3YPM4"/>
<dbReference type="EMBL" id="CP024988">
    <property type="protein sequence ID" value="AWT26029.1"/>
    <property type="molecule type" value="Genomic_DNA"/>
</dbReference>
<organism evidence="6 7">
    <name type="scientific">Corynebacterium provencense</name>
    <dbReference type="NCBI Taxonomy" id="1737425"/>
    <lineage>
        <taxon>Bacteria</taxon>
        <taxon>Bacillati</taxon>
        <taxon>Actinomycetota</taxon>
        <taxon>Actinomycetes</taxon>
        <taxon>Mycobacteriales</taxon>
        <taxon>Corynebacteriaceae</taxon>
        <taxon>Corynebacterium</taxon>
    </lineage>
</organism>
<keyword evidence="6" id="KW-0378">Hydrolase</keyword>
<dbReference type="SMART" id="SM00382">
    <property type="entry name" value="AAA"/>
    <property type="match status" value="1"/>
</dbReference>
<dbReference type="CDD" id="cd03225">
    <property type="entry name" value="ABC_cobalt_CbiO_domain1"/>
    <property type="match status" value="1"/>
</dbReference>
<evidence type="ECO:0000256" key="2">
    <source>
        <dbReference type="ARBA" id="ARBA00022448"/>
    </source>
</evidence>
<dbReference type="GO" id="GO:0016887">
    <property type="term" value="F:ATP hydrolysis activity"/>
    <property type="evidence" value="ECO:0007669"/>
    <property type="project" value="InterPro"/>
</dbReference>